<reference evidence="1 2" key="1">
    <citation type="journal article" date="2015" name="Proc. Natl. Acad. Sci. U.S.A.">
        <title>The resurrection genome of Boea hygrometrica: A blueprint for survival of dehydration.</title>
        <authorList>
            <person name="Xiao L."/>
            <person name="Yang G."/>
            <person name="Zhang L."/>
            <person name="Yang X."/>
            <person name="Zhao S."/>
            <person name="Ji Z."/>
            <person name="Zhou Q."/>
            <person name="Hu M."/>
            <person name="Wang Y."/>
            <person name="Chen M."/>
            <person name="Xu Y."/>
            <person name="Jin H."/>
            <person name="Xiao X."/>
            <person name="Hu G."/>
            <person name="Bao F."/>
            <person name="Hu Y."/>
            <person name="Wan P."/>
            <person name="Li L."/>
            <person name="Deng X."/>
            <person name="Kuang T."/>
            <person name="Xiang C."/>
            <person name="Zhu J.K."/>
            <person name="Oliver M.J."/>
            <person name="He Y."/>
        </authorList>
    </citation>
    <scope>NUCLEOTIDE SEQUENCE [LARGE SCALE GENOMIC DNA]</scope>
    <source>
        <strain evidence="2">cv. XS01</strain>
    </source>
</reference>
<sequence>MVARRSAEHRLLLRALVARWMGQQARCYALRMARRCRTSCGGVRQAAARYALPAAVAVRPSSGESPAAMRRLILF</sequence>
<accession>A0A2Z7CGV8</accession>
<organism evidence="1 2">
    <name type="scientific">Dorcoceras hygrometricum</name>
    <dbReference type="NCBI Taxonomy" id="472368"/>
    <lineage>
        <taxon>Eukaryota</taxon>
        <taxon>Viridiplantae</taxon>
        <taxon>Streptophyta</taxon>
        <taxon>Embryophyta</taxon>
        <taxon>Tracheophyta</taxon>
        <taxon>Spermatophyta</taxon>
        <taxon>Magnoliopsida</taxon>
        <taxon>eudicotyledons</taxon>
        <taxon>Gunneridae</taxon>
        <taxon>Pentapetalae</taxon>
        <taxon>asterids</taxon>
        <taxon>lamiids</taxon>
        <taxon>Lamiales</taxon>
        <taxon>Gesneriaceae</taxon>
        <taxon>Didymocarpoideae</taxon>
        <taxon>Trichosporeae</taxon>
        <taxon>Loxocarpinae</taxon>
        <taxon>Dorcoceras</taxon>
    </lineage>
</organism>
<evidence type="ECO:0000313" key="2">
    <source>
        <dbReference type="Proteomes" id="UP000250235"/>
    </source>
</evidence>
<dbReference type="EMBL" id="KQ997965">
    <property type="protein sequence ID" value="KZV43608.1"/>
    <property type="molecule type" value="Genomic_DNA"/>
</dbReference>
<name>A0A2Z7CGV8_9LAMI</name>
<dbReference type="AlphaFoldDB" id="A0A2Z7CGV8"/>
<keyword evidence="2" id="KW-1185">Reference proteome</keyword>
<gene>
    <name evidence="1" type="ORF">F511_44601</name>
</gene>
<dbReference type="Proteomes" id="UP000250235">
    <property type="component" value="Unassembled WGS sequence"/>
</dbReference>
<proteinExistence type="predicted"/>
<evidence type="ECO:0000313" key="1">
    <source>
        <dbReference type="EMBL" id="KZV43608.1"/>
    </source>
</evidence>
<protein>
    <submittedName>
        <fullName evidence="1">Uncharacterized protein</fullName>
    </submittedName>
</protein>